<dbReference type="Proteomes" id="UP001140949">
    <property type="component" value="Unassembled WGS sequence"/>
</dbReference>
<accession>A0AAX6E7J0</accession>
<evidence type="ECO:0000313" key="1">
    <source>
        <dbReference type="EMBL" id="KAJ6800036.1"/>
    </source>
</evidence>
<dbReference type="Gene3D" id="3.30.900.10">
    <property type="entry name" value="HORMA domain"/>
    <property type="match status" value="1"/>
</dbReference>
<reference evidence="1" key="2">
    <citation type="submission" date="2023-04" db="EMBL/GenBank/DDBJ databases">
        <authorList>
            <person name="Bruccoleri R.E."/>
            <person name="Oakeley E.J."/>
            <person name="Faust A.-M."/>
            <person name="Dessus-Babus S."/>
            <person name="Altorfer M."/>
            <person name="Burckhardt D."/>
            <person name="Oertli M."/>
            <person name="Naumann U."/>
            <person name="Petersen F."/>
            <person name="Wong J."/>
        </authorList>
    </citation>
    <scope>NUCLEOTIDE SEQUENCE</scope>
    <source>
        <strain evidence="1">GSM-AAB239-AS_SAM_17_03QT</strain>
        <tissue evidence="1">Leaf</tissue>
    </source>
</reference>
<protein>
    <submittedName>
        <fullName evidence="1">Meiosis-specific protein PAIR2</fullName>
    </submittedName>
</protein>
<dbReference type="InterPro" id="IPR036570">
    <property type="entry name" value="HORMA_dom_sf"/>
</dbReference>
<dbReference type="EMBL" id="JANAVB010039215">
    <property type="protein sequence ID" value="KAJ6800036.1"/>
    <property type="molecule type" value="Genomic_DNA"/>
</dbReference>
<dbReference type="AlphaFoldDB" id="A0AAX6E7J0"/>
<proteinExistence type="predicted"/>
<organism evidence="1 2">
    <name type="scientific">Iris pallida</name>
    <name type="common">Sweet iris</name>
    <dbReference type="NCBI Taxonomy" id="29817"/>
    <lineage>
        <taxon>Eukaryota</taxon>
        <taxon>Viridiplantae</taxon>
        <taxon>Streptophyta</taxon>
        <taxon>Embryophyta</taxon>
        <taxon>Tracheophyta</taxon>
        <taxon>Spermatophyta</taxon>
        <taxon>Magnoliopsida</taxon>
        <taxon>Liliopsida</taxon>
        <taxon>Asparagales</taxon>
        <taxon>Iridaceae</taxon>
        <taxon>Iridoideae</taxon>
        <taxon>Irideae</taxon>
        <taxon>Iris</taxon>
    </lineage>
</organism>
<reference evidence="1" key="1">
    <citation type="journal article" date="2023" name="GigaByte">
        <title>Genome assembly of the bearded iris, Iris pallida Lam.</title>
        <authorList>
            <person name="Bruccoleri R.E."/>
            <person name="Oakeley E.J."/>
            <person name="Faust A.M.E."/>
            <person name="Altorfer M."/>
            <person name="Dessus-Babus S."/>
            <person name="Burckhardt D."/>
            <person name="Oertli M."/>
            <person name="Naumann U."/>
            <person name="Petersen F."/>
            <person name="Wong J."/>
        </authorList>
    </citation>
    <scope>NUCLEOTIDE SEQUENCE</scope>
    <source>
        <strain evidence="1">GSM-AAB239-AS_SAM_17_03QT</strain>
    </source>
</reference>
<evidence type="ECO:0000313" key="2">
    <source>
        <dbReference type="Proteomes" id="UP001140949"/>
    </source>
</evidence>
<keyword evidence="2" id="KW-1185">Reference proteome</keyword>
<name>A0AAX6E7J0_IRIPA</name>
<sequence>MKKIGATFKSNPIDITPDQMRSACKMVQTLLQLISLDQMLGECTILMKLLYYDDVMTTSLRSLGAAVRMKLPKNGPRIL</sequence>
<gene>
    <name evidence="1" type="ORF">M6B38_205505</name>
</gene>
<comment type="caution">
    <text evidence="1">The sequence shown here is derived from an EMBL/GenBank/DDBJ whole genome shotgun (WGS) entry which is preliminary data.</text>
</comment>